<comment type="caution">
    <text evidence="1">The sequence shown here is derived from an EMBL/GenBank/DDBJ whole genome shotgun (WGS) entry which is preliminary data.</text>
</comment>
<dbReference type="AlphaFoldDB" id="A0A9X4MFT2"/>
<name>A0A9X4MFT2_9CYAN</name>
<organism evidence="1 2">
    <name type="scientific">Pseudanabaena catenata USMAC16</name>
    <dbReference type="NCBI Taxonomy" id="1855837"/>
    <lineage>
        <taxon>Bacteria</taxon>
        <taxon>Bacillati</taxon>
        <taxon>Cyanobacteriota</taxon>
        <taxon>Cyanophyceae</taxon>
        <taxon>Pseudanabaenales</taxon>
        <taxon>Pseudanabaenaceae</taxon>
        <taxon>Pseudanabaena</taxon>
    </lineage>
</organism>
<dbReference type="EMBL" id="VBTY01000264">
    <property type="protein sequence ID" value="MDG3497021.1"/>
    <property type="molecule type" value="Genomic_DNA"/>
</dbReference>
<sequence>MIRESGYRFTFAGDRVDVCARKGCWGSIQGSIKRDDAMSLSQELEFYKQRKTYNAHSEYCITVKCSAKEIEKARQLREAAGFKILSRDIQGLYTPFACVVSCDPARIQWDVGEYRYTVDVSMGTLDDVLEIANSTIDNQQ</sequence>
<gene>
    <name evidence="1" type="ORF">FEV09_20995</name>
</gene>
<protein>
    <submittedName>
        <fullName evidence="1">Uncharacterized protein</fullName>
    </submittedName>
</protein>
<accession>A0A9X4MFT2</accession>
<dbReference type="Proteomes" id="UP001152872">
    <property type="component" value="Unassembled WGS sequence"/>
</dbReference>
<reference evidence="1" key="1">
    <citation type="submission" date="2019-05" db="EMBL/GenBank/DDBJ databases">
        <title>Whole genome sequencing of Pseudanabaena catenata USMAC16.</title>
        <authorList>
            <person name="Khan Z."/>
            <person name="Omar W.M."/>
            <person name="Convey P."/>
            <person name="Merican F."/>
            <person name="Najimudin N."/>
        </authorList>
    </citation>
    <scope>NUCLEOTIDE SEQUENCE</scope>
    <source>
        <strain evidence="1">USMAC16</strain>
    </source>
</reference>
<keyword evidence="2" id="KW-1185">Reference proteome</keyword>
<evidence type="ECO:0000313" key="2">
    <source>
        <dbReference type="Proteomes" id="UP001152872"/>
    </source>
</evidence>
<evidence type="ECO:0000313" key="1">
    <source>
        <dbReference type="EMBL" id="MDG3497021.1"/>
    </source>
</evidence>
<proteinExistence type="predicted"/>
<dbReference type="RefSeq" id="WP_009629226.1">
    <property type="nucleotide sequence ID" value="NZ_VBTY01000264.1"/>
</dbReference>